<gene>
    <name evidence="2" type="ORF">EI981_16250</name>
</gene>
<evidence type="ECO:0000256" key="1">
    <source>
        <dbReference type="SAM" id="Phobius"/>
    </source>
</evidence>
<dbReference type="OrthoDB" id="1905191at2"/>
<dbReference type="AlphaFoldDB" id="A0A3S9UZR3"/>
<keyword evidence="3" id="KW-1185">Reference proteome</keyword>
<dbReference type="KEGG" id="plut:EI981_16250"/>
<name>A0A3S9UZR3_9BACL</name>
<reference evidence="3" key="1">
    <citation type="submission" date="2018-12" db="EMBL/GenBank/DDBJ databases">
        <title>Complete genome sequence of Paenibacillus sp. MBLB1234.</title>
        <authorList>
            <person name="Nam Y.-D."/>
            <person name="Kang J."/>
            <person name="Chung W.-H."/>
            <person name="Park Y.S."/>
        </authorList>
    </citation>
    <scope>NUCLEOTIDE SEQUENCE [LARGE SCALE GENOMIC DNA]</scope>
    <source>
        <strain evidence="3">MBLB1234</strain>
    </source>
</reference>
<feature type="transmembrane region" description="Helical" evidence="1">
    <location>
        <begin position="27"/>
        <end position="50"/>
    </location>
</feature>
<keyword evidence="1" id="KW-0812">Transmembrane</keyword>
<organism evidence="2 3">
    <name type="scientific">Paenibacillus lutimineralis</name>
    <dbReference type="NCBI Taxonomy" id="2707005"/>
    <lineage>
        <taxon>Bacteria</taxon>
        <taxon>Bacillati</taxon>
        <taxon>Bacillota</taxon>
        <taxon>Bacilli</taxon>
        <taxon>Bacillales</taxon>
        <taxon>Paenibacillaceae</taxon>
        <taxon>Paenibacillus</taxon>
    </lineage>
</organism>
<evidence type="ECO:0000313" key="2">
    <source>
        <dbReference type="EMBL" id="AZS15834.1"/>
    </source>
</evidence>
<proteinExistence type="predicted"/>
<evidence type="ECO:0000313" key="3">
    <source>
        <dbReference type="Proteomes" id="UP000270678"/>
    </source>
</evidence>
<keyword evidence="1" id="KW-0472">Membrane</keyword>
<protein>
    <submittedName>
        <fullName evidence="2">Uncharacterized protein</fullName>
    </submittedName>
</protein>
<sequence>MKPIWILYVITIKNQNMFWKDHRMKRLIYIAAVAAIVLIAASWVGNLVYYHHSQLPKAIFLKHHIEEVRAPGYSFELFYLENKHEKRKLNRIIIPELPNAMITPMPERNRYTHQTMGSMMVQITDLDTSEEQTGGTEPLIIRTVQGYFSDGSMDNMDIGEIRLYTLPADNHENTIASNWSSASSDGTGLYNFLVLKKLQITGISTAYLNELGDSFSLLIDIGRKLPTGSGMPSYQSVAETPLNAAEYPISIHEGDEVSLKYHLNQPLIDASSGSADIYQLLIQLTFEPENGKSAVYSFMISQNWDLSERDVKRIVAAARGDGE</sequence>
<dbReference type="RefSeq" id="WP_126999864.1">
    <property type="nucleotide sequence ID" value="NZ_CP034346.1"/>
</dbReference>
<dbReference type="EMBL" id="CP034346">
    <property type="protein sequence ID" value="AZS15834.1"/>
    <property type="molecule type" value="Genomic_DNA"/>
</dbReference>
<accession>A0A3S9UZR3</accession>
<dbReference type="Proteomes" id="UP000270678">
    <property type="component" value="Chromosome"/>
</dbReference>
<keyword evidence="1" id="KW-1133">Transmembrane helix</keyword>